<evidence type="ECO:0000256" key="1">
    <source>
        <dbReference type="ARBA" id="ARBA00023015"/>
    </source>
</evidence>
<keyword evidence="5" id="KW-1185">Reference proteome</keyword>
<dbReference type="InterPro" id="IPR011075">
    <property type="entry name" value="TetR_C"/>
</dbReference>
<evidence type="ECO:0000313" key="4">
    <source>
        <dbReference type="EMBL" id="MVU77197.1"/>
    </source>
</evidence>
<proteinExistence type="predicted"/>
<accession>A0A7K1US81</accession>
<comment type="caution">
    <text evidence="4">The sequence shown here is derived from an EMBL/GenBank/DDBJ whole genome shotgun (WGS) entry which is preliminary data.</text>
</comment>
<dbReference type="Proteomes" id="UP000466794">
    <property type="component" value="Unassembled WGS sequence"/>
</dbReference>
<keyword evidence="2" id="KW-0804">Transcription</keyword>
<protein>
    <recommendedName>
        <fullName evidence="3">Tetracyclin repressor-like C-terminal domain-containing protein</fullName>
    </recommendedName>
</protein>
<dbReference type="AlphaFoldDB" id="A0A7K1US81"/>
<evidence type="ECO:0000313" key="5">
    <source>
        <dbReference type="Proteomes" id="UP000466794"/>
    </source>
</evidence>
<keyword evidence="1" id="KW-0805">Transcription regulation</keyword>
<evidence type="ECO:0000259" key="3">
    <source>
        <dbReference type="Pfam" id="PF16859"/>
    </source>
</evidence>
<dbReference type="SUPFAM" id="SSF48498">
    <property type="entry name" value="Tetracyclin repressor-like, C-terminal domain"/>
    <property type="match status" value="1"/>
</dbReference>
<feature type="domain" description="Tetracyclin repressor-like C-terminal" evidence="3">
    <location>
        <begin position="211"/>
        <end position="288"/>
    </location>
</feature>
<dbReference type="InterPro" id="IPR036271">
    <property type="entry name" value="Tet_transcr_reg_TetR-rel_C_sf"/>
</dbReference>
<reference evidence="4 5" key="1">
    <citation type="submission" date="2019-12" db="EMBL/GenBank/DDBJ databases">
        <title>Nocardia sp. nov. ET3-3 isolated from soil.</title>
        <authorList>
            <person name="Kanchanasin P."/>
            <person name="Tanasupawat S."/>
            <person name="Yuki M."/>
            <person name="Kudo T."/>
        </authorList>
    </citation>
    <scope>NUCLEOTIDE SEQUENCE [LARGE SCALE GENOMIC DNA]</scope>
    <source>
        <strain evidence="4 5">ET3-3</strain>
    </source>
</reference>
<dbReference type="Pfam" id="PF16859">
    <property type="entry name" value="TetR_C_11"/>
    <property type="match status" value="1"/>
</dbReference>
<gene>
    <name evidence="4" type="ORF">GPX89_08045</name>
</gene>
<evidence type="ECO:0000256" key="2">
    <source>
        <dbReference type="ARBA" id="ARBA00023163"/>
    </source>
</evidence>
<organism evidence="4 5">
    <name type="scientific">Nocardia terrae</name>
    <dbReference type="NCBI Taxonomy" id="2675851"/>
    <lineage>
        <taxon>Bacteria</taxon>
        <taxon>Bacillati</taxon>
        <taxon>Actinomycetota</taxon>
        <taxon>Actinomycetes</taxon>
        <taxon>Mycobacteriales</taxon>
        <taxon>Nocardiaceae</taxon>
        <taxon>Nocardia</taxon>
    </lineage>
</organism>
<dbReference type="Gene3D" id="1.10.357.10">
    <property type="entry name" value="Tetracycline Repressor, domain 2"/>
    <property type="match status" value="1"/>
</dbReference>
<sequence length="293" mass="32857">MPSHRFRCIDHADVCQDSDRQPGRHAICDLWVMSQRVAVPLLPSHATASRSYRSTEFPPSPISARSHWVQWFPCCRDAKFDAKSPALTSNFQSQLAADDRSGGRQQQLLAWTRDPNRTSKCDKFCFSIGDVSEPANVAPHRRPGGGTAQFRQAVHRAVPDVISEGRINNVGILEISRRLRVHDGSVNRRRRMRENLVLDVMLTMSERELSLPDAGSPQADLTGIATDLIAYLYTPRGHGLTRALIFVSDSKQINDTHNAFWDRRYRADGVMIARVARRGELPPDTDAGRCSNC</sequence>
<dbReference type="EMBL" id="WRPP01000001">
    <property type="protein sequence ID" value="MVU77197.1"/>
    <property type="molecule type" value="Genomic_DNA"/>
</dbReference>
<name>A0A7K1US81_9NOCA</name>